<feature type="transmembrane region" description="Helical" evidence="1">
    <location>
        <begin position="29"/>
        <end position="52"/>
    </location>
</feature>
<name>A0ABT8EIA7_9BURK</name>
<dbReference type="Gene3D" id="3.30.1690.10">
    <property type="entry name" value="TcpA-like pilin"/>
    <property type="match status" value="1"/>
</dbReference>
<keyword evidence="1" id="KW-1133">Transmembrane helix</keyword>
<accession>A0ABT8EIA7</accession>
<protein>
    <submittedName>
        <fullName evidence="2">Prepilin-type cleavage/methylation domain-containing protein</fullName>
    </submittedName>
</protein>
<organism evidence="2 3">
    <name type="scientific">Alcaligenes endophyticus</name>
    <dbReference type="NCBI Taxonomy" id="1929088"/>
    <lineage>
        <taxon>Bacteria</taxon>
        <taxon>Pseudomonadati</taxon>
        <taxon>Pseudomonadota</taxon>
        <taxon>Betaproteobacteria</taxon>
        <taxon>Burkholderiales</taxon>
        <taxon>Alcaligenaceae</taxon>
        <taxon>Alcaligenes</taxon>
    </lineage>
</organism>
<sequence>MSNANVEPSSRSNKRVNGGREQGFSLLEVSVVTAIMMLIAIIAVPAISSYLIENKVPKVGEEFARYIVHNQLNAPLGEAAPYAALDLQSLLTFMQPGSVLSVGGNNRVLHGLGSQGQVLIAPAQGGQAYTLSFDKVHHAACPGLASVLQRLTSHISIAAVGGQSVQVKQPGTDYNGLRAKQACAKGAVNTFVFTVE</sequence>
<keyword evidence="1" id="KW-0812">Transmembrane</keyword>
<gene>
    <name evidence="2" type="ORF">LMS43_06900</name>
</gene>
<evidence type="ECO:0000313" key="3">
    <source>
        <dbReference type="Proteomes" id="UP001168613"/>
    </source>
</evidence>
<dbReference type="InterPro" id="IPR012902">
    <property type="entry name" value="N_methyl_site"/>
</dbReference>
<reference evidence="2" key="1">
    <citation type="submission" date="2021-11" db="EMBL/GenBank/DDBJ databases">
        <title>Draft genome sequence of Alcaligenes endophyticus type strain CCUG 75668T.</title>
        <authorList>
            <person name="Salva-Serra F."/>
            <person name="Duran R.E."/>
            <person name="Seeger M."/>
            <person name="Moore E.R.B."/>
            <person name="Jaen-Luchoro D."/>
        </authorList>
    </citation>
    <scope>NUCLEOTIDE SEQUENCE</scope>
    <source>
        <strain evidence="2">CCUG 75668</strain>
    </source>
</reference>
<proteinExistence type="predicted"/>
<keyword evidence="1" id="KW-0472">Membrane</keyword>
<dbReference type="SUPFAM" id="SSF54523">
    <property type="entry name" value="Pili subunits"/>
    <property type="match status" value="2"/>
</dbReference>
<keyword evidence="3" id="KW-1185">Reference proteome</keyword>
<evidence type="ECO:0000313" key="2">
    <source>
        <dbReference type="EMBL" id="MDN4121011.1"/>
    </source>
</evidence>
<dbReference type="EMBL" id="JAJHNU010000001">
    <property type="protein sequence ID" value="MDN4121011.1"/>
    <property type="molecule type" value="Genomic_DNA"/>
</dbReference>
<dbReference type="RefSeq" id="WP_266124992.1">
    <property type="nucleotide sequence ID" value="NZ_JAJHNU010000001.1"/>
</dbReference>
<dbReference type="Proteomes" id="UP001168613">
    <property type="component" value="Unassembled WGS sequence"/>
</dbReference>
<comment type="caution">
    <text evidence="2">The sequence shown here is derived from an EMBL/GenBank/DDBJ whole genome shotgun (WGS) entry which is preliminary data.</text>
</comment>
<dbReference type="PROSITE" id="PS00409">
    <property type="entry name" value="PROKAR_NTER_METHYL"/>
    <property type="match status" value="1"/>
</dbReference>
<evidence type="ECO:0000256" key="1">
    <source>
        <dbReference type="SAM" id="Phobius"/>
    </source>
</evidence>
<dbReference type="InterPro" id="IPR045584">
    <property type="entry name" value="Pilin-like"/>
</dbReference>